<proteinExistence type="predicted"/>
<keyword evidence="1" id="KW-1133">Transmembrane helix</keyword>
<dbReference type="EMBL" id="JBFTWV010000051">
    <property type="protein sequence ID" value="KAL2793969.1"/>
    <property type="molecule type" value="Genomic_DNA"/>
</dbReference>
<keyword evidence="1" id="KW-0472">Membrane</keyword>
<evidence type="ECO:0008006" key="4">
    <source>
        <dbReference type="Google" id="ProtNLM"/>
    </source>
</evidence>
<evidence type="ECO:0000313" key="2">
    <source>
        <dbReference type="EMBL" id="KAL2793969.1"/>
    </source>
</evidence>
<organism evidence="2 3">
    <name type="scientific">Aspergillus keveii</name>
    <dbReference type="NCBI Taxonomy" id="714993"/>
    <lineage>
        <taxon>Eukaryota</taxon>
        <taxon>Fungi</taxon>
        <taxon>Dikarya</taxon>
        <taxon>Ascomycota</taxon>
        <taxon>Pezizomycotina</taxon>
        <taxon>Eurotiomycetes</taxon>
        <taxon>Eurotiomycetidae</taxon>
        <taxon>Eurotiales</taxon>
        <taxon>Aspergillaceae</taxon>
        <taxon>Aspergillus</taxon>
        <taxon>Aspergillus subgen. Nidulantes</taxon>
    </lineage>
</organism>
<gene>
    <name evidence="2" type="ORF">BJX66DRAFT_338397</name>
</gene>
<name>A0ABR4G4P9_9EURO</name>
<evidence type="ECO:0000256" key="1">
    <source>
        <dbReference type="SAM" id="Phobius"/>
    </source>
</evidence>
<sequence length="211" mass="22853">MISTPSPSPARLSTGVSTLARITPGLLFSTTSPTSLEKWSLPKLSYANEISVTIPFELDNLEFPALTEFGTTEIRGNLSSISFDSLKTVRFRLSIGNRYSVDDVTLQTKTSMNISLPALENITAFNVVHLPNLENWDWLSVESFLPFNCTALEGQFNATKTRLAGDERDRSVTCTSFPAPENSAIGVYARGFASMVVFAVAVLGAGVGLFS</sequence>
<dbReference type="Proteomes" id="UP001610563">
    <property type="component" value="Unassembled WGS sequence"/>
</dbReference>
<keyword evidence="3" id="KW-1185">Reference proteome</keyword>
<keyword evidence="1" id="KW-0812">Transmembrane</keyword>
<protein>
    <recommendedName>
        <fullName evidence="4">GPI anchored protein</fullName>
    </recommendedName>
</protein>
<evidence type="ECO:0000313" key="3">
    <source>
        <dbReference type="Proteomes" id="UP001610563"/>
    </source>
</evidence>
<reference evidence="2 3" key="1">
    <citation type="submission" date="2024-07" db="EMBL/GenBank/DDBJ databases">
        <title>Section-level genome sequencing and comparative genomics of Aspergillus sections Usti and Cavernicolus.</title>
        <authorList>
            <consortium name="Lawrence Berkeley National Laboratory"/>
            <person name="Nybo J.L."/>
            <person name="Vesth T.C."/>
            <person name="Theobald S."/>
            <person name="Frisvad J.C."/>
            <person name="Larsen T.O."/>
            <person name="Kjaerboelling I."/>
            <person name="Rothschild-Mancinelli K."/>
            <person name="Lyhne E.K."/>
            <person name="Kogle M.E."/>
            <person name="Barry K."/>
            <person name="Clum A."/>
            <person name="Na H."/>
            <person name="Ledsgaard L."/>
            <person name="Lin J."/>
            <person name="Lipzen A."/>
            <person name="Kuo A."/>
            <person name="Riley R."/>
            <person name="Mondo S."/>
            <person name="Labutti K."/>
            <person name="Haridas S."/>
            <person name="Pangalinan J."/>
            <person name="Salamov A.A."/>
            <person name="Simmons B.A."/>
            <person name="Magnuson J.K."/>
            <person name="Chen J."/>
            <person name="Drula E."/>
            <person name="Henrissat B."/>
            <person name="Wiebenga A."/>
            <person name="Lubbers R.J."/>
            <person name="Gomes A.C."/>
            <person name="Makela M.R."/>
            <person name="Stajich J."/>
            <person name="Grigoriev I.V."/>
            <person name="Mortensen U.H."/>
            <person name="De Vries R.P."/>
            <person name="Baker S.E."/>
            <person name="Andersen M.R."/>
        </authorList>
    </citation>
    <scope>NUCLEOTIDE SEQUENCE [LARGE SCALE GENOMIC DNA]</scope>
    <source>
        <strain evidence="2 3">CBS 209.92</strain>
    </source>
</reference>
<accession>A0ABR4G4P9</accession>
<comment type="caution">
    <text evidence="2">The sequence shown here is derived from an EMBL/GenBank/DDBJ whole genome shotgun (WGS) entry which is preliminary data.</text>
</comment>
<feature type="transmembrane region" description="Helical" evidence="1">
    <location>
        <begin position="187"/>
        <end position="210"/>
    </location>
</feature>